<sequence>MNTVVGLLKWDSWSQETPLQEVRFHCCIGVETYICAIKHQLVLRCAGHERCCWPAESRLLVKVNTVQEGTISLMHREDVNVIVGLLKEDSWSQETPLHEVPSHRYIGEETYMCAIKHQLVPHCVGHKRCCWPAESRLLVPVNTTQGGTISLMHREDLNAIVSLLKGDPWSQETTHQEAPSCCCTG</sequence>
<reference evidence="1" key="1">
    <citation type="journal article" date="2022" name="bioRxiv">
        <title>Sequencing and chromosome-scale assembly of the giantPleurodeles waltlgenome.</title>
        <authorList>
            <person name="Brown T."/>
            <person name="Elewa A."/>
            <person name="Iarovenko S."/>
            <person name="Subramanian E."/>
            <person name="Araus A.J."/>
            <person name="Petzold A."/>
            <person name="Susuki M."/>
            <person name="Suzuki K.-i.T."/>
            <person name="Hayashi T."/>
            <person name="Toyoda A."/>
            <person name="Oliveira C."/>
            <person name="Osipova E."/>
            <person name="Leigh N.D."/>
            <person name="Simon A."/>
            <person name="Yun M.H."/>
        </authorList>
    </citation>
    <scope>NUCLEOTIDE SEQUENCE</scope>
    <source>
        <strain evidence="1">20211129_DDA</strain>
        <tissue evidence="1">Liver</tissue>
    </source>
</reference>
<name>A0AAV7UNQ1_PLEWA</name>
<dbReference type="EMBL" id="JANPWB010000005">
    <property type="protein sequence ID" value="KAJ1190206.1"/>
    <property type="molecule type" value="Genomic_DNA"/>
</dbReference>
<accession>A0AAV7UNQ1</accession>
<gene>
    <name evidence="1" type="ORF">NDU88_006944</name>
</gene>
<evidence type="ECO:0000313" key="2">
    <source>
        <dbReference type="Proteomes" id="UP001066276"/>
    </source>
</evidence>
<dbReference type="AlphaFoldDB" id="A0AAV7UNQ1"/>
<proteinExistence type="predicted"/>
<comment type="caution">
    <text evidence="1">The sequence shown here is derived from an EMBL/GenBank/DDBJ whole genome shotgun (WGS) entry which is preliminary data.</text>
</comment>
<organism evidence="1 2">
    <name type="scientific">Pleurodeles waltl</name>
    <name type="common">Iberian ribbed newt</name>
    <dbReference type="NCBI Taxonomy" id="8319"/>
    <lineage>
        <taxon>Eukaryota</taxon>
        <taxon>Metazoa</taxon>
        <taxon>Chordata</taxon>
        <taxon>Craniata</taxon>
        <taxon>Vertebrata</taxon>
        <taxon>Euteleostomi</taxon>
        <taxon>Amphibia</taxon>
        <taxon>Batrachia</taxon>
        <taxon>Caudata</taxon>
        <taxon>Salamandroidea</taxon>
        <taxon>Salamandridae</taxon>
        <taxon>Pleurodelinae</taxon>
        <taxon>Pleurodeles</taxon>
    </lineage>
</organism>
<dbReference type="Proteomes" id="UP001066276">
    <property type="component" value="Chromosome 3_1"/>
</dbReference>
<evidence type="ECO:0000313" key="1">
    <source>
        <dbReference type="EMBL" id="KAJ1190206.1"/>
    </source>
</evidence>
<keyword evidence="2" id="KW-1185">Reference proteome</keyword>
<protein>
    <submittedName>
        <fullName evidence="1">Uncharacterized protein</fullName>
    </submittedName>
</protein>